<evidence type="ECO:0000313" key="1">
    <source>
        <dbReference type="EMBL" id="PHM73644.1"/>
    </source>
</evidence>
<proteinExistence type="predicted"/>
<dbReference type="AlphaFoldDB" id="A0A2D0LD73"/>
<name>A0A2D0LD73_9GAMM</name>
<comment type="caution">
    <text evidence="1">The sequence shown here is derived from an EMBL/GenBank/DDBJ whole genome shotgun (WGS) entry which is preliminary data.</text>
</comment>
<accession>A0A2D0LD73</accession>
<organism evidence="1 2">
    <name type="scientific">Xenorhabdus kozodoii</name>
    <dbReference type="NCBI Taxonomy" id="351676"/>
    <lineage>
        <taxon>Bacteria</taxon>
        <taxon>Pseudomonadati</taxon>
        <taxon>Pseudomonadota</taxon>
        <taxon>Gammaproteobacteria</taxon>
        <taxon>Enterobacterales</taxon>
        <taxon>Morganellaceae</taxon>
        <taxon>Xenorhabdus</taxon>
    </lineage>
</organism>
<reference evidence="1 2" key="1">
    <citation type="journal article" date="2017" name="Nat. Microbiol.">
        <title>Natural product diversity associated with the nematode symbionts Photorhabdus and Xenorhabdus.</title>
        <authorList>
            <person name="Tobias N.J."/>
            <person name="Wolff H."/>
            <person name="Djahanschiri B."/>
            <person name="Grundmann F."/>
            <person name="Kronenwerth M."/>
            <person name="Shi Y.M."/>
            <person name="Simonyi S."/>
            <person name="Grun P."/>
            <person name="Shapiro-Ilan D."/>
            <person name="Pidot S.J."/>
            <person name="Stinear T.P."/>
            <person name="Ebersberger I."/>
            <person name="Bode H.B."/>
        </authorList>
    </citation>
    <scope>NUCLEOTIDE SEQUENCE [LARGE SCALE GENOMIC DNA]</scope>
    <source>
        <strain evidence="1 2">DSM 17907</strain>
    </source>
</reference>
<protein>
    <submittedName>
        <fullName evidence="1">Uncharacterized protein</fullName>
    </submittedName>
</protein>
<evidence type="ECO:0000313" key="2">
    <source>
        <dbReference type="Proteomes" id="UP000221101"/>
    </source>
</evidence>
<keyword evidence="2" id="KW-1185">Reference proteome</keyword>
<dbReference type="Proteomes" id="UP000221101">
    <property type="component" value="Unassembled WGS sequence"/>
</dbReference>
<dbReference type="EMBL" id="NJCX01000010">
    <property type="protein sequence ID" value="PHM73644.1"/>
    <property type="molecule type" value="Genomic_DNA"/>
</dbReference>
<gene>
    <name evidence="1" type="ORF">Xkoz_01789</name>
</gene>
<sequence>MAAYYVLQWLLFLNNATVSRDEMPPLKGGIFVSKNGLLGQLRFPVYWR</sequence>